<dbReference type="InterPro" id="IPR043454">
    <property type="entry name" value="NPH3/RPT2-like"/>
</dbReference>
<dbReference type="AlphaFoldDB" id="A0A6G1D699"/>
<proteinExistence type="predicted"/>
<dbReference type="Proteomes" id="UP000479710">
    <property type="component" value="Unassembled WGS sequence"/>
</dbReference>
<organism evidence="1 2">
    <name type="scientific">Oryza meyeriana var. granulata</name>
    <dbReference type="NCBI Taxonomy" id="110450"/>
    <lineage>
        <taxon>Eukaryota</taxon>
        <taxon>Viridiplantae</taxon>
        <taxon>Streptophyta</taxon>
        <taxon>Embryophyta</taxon>
        <taxon>Tracheophyta</taxon>
        <taxon>Spermatophyta</taxon>
        <taxon>Magnoliopsida</taxon>
        <taxon>Liliopsida</taxon>
        <taxon>Poales</taxon>
        <taxon>Poaceae</taxon>
        <taxon>BOP clade</taxon>
        <taxon>Oryzoideae</taxon>
        <taxon>Oryzeae</taxon>
        <taxon>Oryzinae</taxon>
        <taxon>Oryza</taxon>
        <taxon>Oryza meyeriana</taxon>
    </lineage>
</organism>
<name>A0A6G1D699_9ORYZ</name>
<protein>
    <submittedName>
        <fullName evidence="1">Uncharacterized protein</fullName>
    </submittedName>
</protein>
<gene>
    <name evidence="1" type="ORF">E2562_020900</name>
</gene>
<accession>A0A6G1D699</accession>
<dbReference type="OrthoDB" id="407106at2759"/>
<sequence>MDPITSQSSHLKRRLSESSDIAVDLPAGLTVDTVASCYGAEVALSPASLVAAWAAADWLELRAENGMARRAEDYFQEVATDHGRAAAVLRSCMAFLGGEAAGAGAALLVQCLETLASSGCADGRWLEDVAALPVEEFEVAVEAMRQ</sequence>
<comment type="caution">
    <text evidence="1">The sequence shown here is derived from an EMBL/GenBank/DDBJ whole genome shotgun (WGS) entry which is preliminary data.</text>
</comment>
<evidence type="ECO:0000313" key="1">
    <source>
        <dbReference type="EMBL" id="KAF0907842.1"/>
    </source>
</evidence>
<dbReference type="EMBL" id="SPHZ02000007">
    <property type="protein sequence ID" value="KAF0907842.1"/>
    <property type="molecule type" value="Genomic_DNA"/>
</dbReference>
<keyword evidence="2" id="KW-1185">Reference proteome</keyword>
<reference evidence="1 2" key="1">
    <citation type="submission" date="2019-11" db="EMBL/GenBank/DDBJ databases">
        <title>Whole genome sequence of Oryza granulata.</title>
        <authorList>
            <person name="Li W."/>
        </authorList>
    </citation>
    <scope>NUCLEOTIDE SEQUENCE [LARGE SCALE GENOMIC DNA]</scope>
    <source>
        <strain evidence="2">cv. Menghai</strain>
        <tissue evidence="1">Leaf</tissue>
    </source>
</reference>
<evidence type="ECO:0000313" key="2">
    <source>
        <dbReference type="Proteomes" id="UP000479710"/>
    </source>
</evidence>
<dbReference type="PANTHER" id="PTHR32370">
    <property type="entry name" value="OS12G0117600 PROTEIN"/>
    <property type="match status" value="1"/>
</dbReference>